<gene>
    <name evidence="3" type="ORF">CR938_09065</name>
</gene>
<name>A0A921NXL2_9GAMM</name>
<dbReference type="AlphaFoldDB" id="A0A921NXL2"/>
<evidence type="ECO:0000313" key="4">
    <source>
        <dbReference type="Proteomes" id="UP000717981"/>
    </source>
</evidence>
<dbReference type="OrthoDB" id="6194714at2"/>
<protein>
    <recommendedName>
        <fullName evidence="5">DUF3828 domain-containing protein</fullName>
    </recommendedName>
</protein>
<comment type="caution">
    <text evidence="3">The sequence shown here is derived from an EMBL/GenBank/DDBJ whole genome shotgun (WGS) entry which is preliminary data.</text>
</comment>
<evidence type="ECO:0000256" key="2">
    <source>
        <dbReference type="SAM" id="SignalP"/>
    </source>
</evidence>
<evidence type="ECO:0000313" key="3">
    <source>
        <dbReference type="EMBL" id="KAF1688646.1"/>
    </source>
</evidence>
<feature type="region of interest" description="Disordered" evidence="1">
    <location>
        <begin position="292"/>
        <end position="312"/>
    </location>
</feature>
<dbReference type="Proteomes" id="UP000717981">
    <property type="component" value="Unassembled WGS sequence"/>
</dbReference>
<accession>A0A921NXL2</accession>
<feature type="signal peptide" evidence="2">
    <location>
        <begin position="1"/>
        <end position="32"/>
    </location>
</feature>
<evidence type="ECO:0008006" key="5">
    <source>
        <dbReference type="Google" id="ProtNLM"/>
    </source>
</evidence>
<proteinExistence type="predicted"/>
<keyword evidence="4" id="KW-1185">Reference proteome</keyword>
<dbReference type="PROSITE" id="PS51257">
    <property type="entry name" value="PROKAR_LIPOPROTEIN"/>
    <property type="match status" value="1"/>
</dbReference>
<reference evidence="3" key="1">
    <citation type="submission" date="2017-10" db="EMBL/GenBank/DDBJ databases">
        <title>Whole genome sequencing of members of genus Pseudoxanthomonas.</title>
        <authorList>
            <person name="Kumar S."/>
            <person name="Bansal K."/>
            <person name="Kaur A."/>
            <person name="Patil P."/>
            <person name="Sharma S."/>
            <person name="Patil P.B."/>
        </authorList>
    </citation>
    <scope>NUCLEOTIDE SEQUENCE</scope>
    <source>
        <strain evidence="3">DSM 22914</strain>
    </source>
</reference>
<evidence type="ECO:0000256" key="1">
    <source>
        <dbReference type="SAM" id="MobiDB-lite"/>
    </source>
</evidence>
<feature type="chain" id="PRO_5037089508" description="DUF3828 domain-containing protein" evidence="2">
    <location>
        <begin position="33"/>
        <end position="312"/>
    </location>
</feature>
<dbReference type="EMBL" id="PDWK01000041">
    <property type="protein sequence ID" value="KAF1688646.1"/>
    <property type="molecule type" value="Genomic_DNA"/>
</dbReference>
<dbReference type="RefSeq" id="WP_162124704.1">
    <property type="nucleotide sequence ID" value="NZ_PDWK01000041.1"/>
</dbReference>
<sequence>MHPTRLRPRATARRPVLGLLLAALLLAGCRQAPPELPGAASEPAGAVRLLATHLQNNDLVGFARDALPPEEHARLAAAWREDRSRWPVTELPLDEHLAGLLAALAAPDSEITLRRHFDRQFAGQDAALHEAARSLALFGAQYLRVQGDYSPEEREHYTQLVTALGSWAEQAPLGHREHAYAAIDRLAAAARATGLASEEDLRQAGMEETLRRLGPFLGECKGVLASYGLDLDRSLADLRTGLVQQDGDRATVRVHYPLAGAEIDTVVSLARRNGRWYLTDYLEHAASLLATPEDGDGAPADAVPAGAPPPAR</sequence>
<organism evidence="3 4">
    <name type="scientific">Pseudoxanthomonas taiwanensis</name>
    <dbReference type="NCBI Taxonomy" id="176598"/>
    <lineage>
        <taxon>Bacteria</taxon>
        <taxon>Pseudomonadati</taxon>
        <taxon>Pseudomonadota</taxon>
        <taxon>Gammaproteobacteria</taxon>
        <taxon>Lysobacterales</taxon>
        <taxon>Lysobacteraceae</taxon>
        <taxon>Pseudoxanthomonas</taxon>
    </lineage>
</organism>
<keyword evidence="2" id="KW-0732">Signal</keyword>